<evidence type="ECO:0000256" key="1">
    <source>
        <dbReference type="ARBA" id="ARBA00001947"/>
    </source>
</evidence>
<proteinExistence type="inferred from homology"/>
<feature type="domain" description="Adenosine deaminase" evidence="7">
    <location>
        <begin position="38"/>
        <end position="326"/>
    </location>
</feature>
<evidence type="ECO:0000313" key="9">
    <source>
        <dbReference type="Proteomes" id="UP000012179"/>
    </source>
</evidence>
<dbReference type="EMBL" id="CP021106">
    <property type="protein sequence ID" value="ARO88753.1"/>
    <property type="molecule type" value="Genomic_DNA"/>
</dbReference>
<dbReference type="InterPro" id="IPR006330">
    <property type="entry name" value="Ado/ade_deaminase"/>
</dbReference>
<evidence type="ECO:0000259" key="7">
    <source>
        <dbReference type="Pfam" id="PF00962"/>
    </source>
</evidence>
<comment type="cofactor">
    <cofactor evidence="1">
        <name>Zn(2+)</name>
        <dbReference type="ChEBI" id="CHEBI:29105"/>
    </cofactor>
</comment>
<evidence type="ECO:0000256" key="2">
    <source>
        <dbReference type="ARBA" id="ARBA00006676"/>
    </source>
</evidence>
<keyword evidence="5" id="KW-0378">Hydrolase</keyword>
<dbReference type="Proteomes" id="UP000012179">
    <property type="component" value="Chromosome"/>
</dbReference>
<dbReference type="SUPFAM" id="SSF51556">
    <property type="entry name" value="Metallo-dependent hydrolases"/>
    <property type="match status" value="1"/>
</dbReference>
<dbReference type="InterPro" id="IPR001365">
    <property type="entry name" value="A_deaminase_dom"/>
</dbReference>
<dbReference type="EC" id="3.5.4.4" evidence="3"/>
<dbReference type="KEGG" id="nlc:EBAPG3_013795"/>
<dbReference type="GO" id="GO:0046103">
    <property type="term" value="P:inosine biosynthetic process"/>
    <property type="evidence" value="ECO:0007669"/>
    <property type="project" value="TreeGrafter"/>
</dbReference>
<sequence length="354" mass="39395">MDPNRKLRDLECLDILAVISIVIHGGGISMIHRIRTLPKGELHVHLNGLVERSVIIDLLRSEAAEETAAVDLENALRRNTPCANLEEYLAEWNVLRLIPRSRNSLRLMVISAFNQLQAQNTSFAEIRSSVIYISLLNRIKVSEALRWLIEEVENASKTYSIRAGVIMTVSRGNYSAENLRTLLVAYEHLGKPKTVIGVDLAGNEEEYTPPELAGLFMRAKEYHGLGVTIHAGETGNVGNIHRAVKEFGADRIGHGTAAGKSEETMGLLRDRNICVEVCPISNRMTGSVPASEAHPLVKFIQHDVPFVICSDNPGLHQANMSEDYLAFLEESGRPDLLETMYSVQKEHSFLRLIK</sequence>
<dbReference type="Gene3D" id="3.20.20.140">
    <property type="entry name" value="Metal-dependent hydrolases"/>
    <property type="match status" value="1"/>
</dbReference>
<evidence type="ECO:0000313" key="8">
    <source>
        <dbReference type="EMBL" id="ARO88753.1"/>
    </source>
</evidence>
<gene>
    <name evidence="8" type="ORF">EBAPG3_013795</name>
</gene>
<dbReference type="AlphaFoldDB" id="A0A1W6SSI4"/>
<protein>
    <recommendedName>
        <fullName evidence="3">adenosine deaminase</fullName>
        <ecNumber evidence="3">3.5.4.4</ecNumber>
    </recommendedName>
</protein>
<keyword evidence="6" id="KW-0862">Zinc</keyword>
<evidence type="ECO:0000256" key="3">
    <source>
        <dbReference type="ARBA" id="ARBA00012784"/>
    </source>
</evidence>
<name>A0A1W6SSI4_9PROT</name>
<keyword evidence="4" id="KW-0479">Metal-binding</keyword>
<dbReference type="GO" id="GO:0006154">
    <property type="term" value="P:adenosine catabolic process"/>
    <property type="evidence" value="ECO:0007669"/>
    <property type="project" value="TreeGrafter"/>
</dbReference>
<organism evidence="8 9">
    <name type="scientific">Nitrosospira lacus</name>
    <dbReference type="NCBI Taxonomy" id="1288494"/>
    <lineage>
        <taxon>Bacteria</taxon>
        <taxon>Pseudomonadati</taxon>
        <taxon>Pseudomonadota</taxon>
        <taxon>Betaproteobacteria</taxon>
        <taxon>Nitrosomonadales</taxon>
        <taxon>Nitrosomonadaceae</taxon>
        <taxon>Nitrosospira</taxon>
    </lineage>
</organism>
<dbReference type="GO" id="GO:0004000">
    <property type="term" value="F:adenosine deaminase activity"/>
    <property type="evidence" value="ECO:0007669"/>
    <property type="project" value="TreeGrafter"/>
</dbReference>
<dbReference type="PANTHER" id="PTHR11409:SF43">
    <property type="entry name" value="ADENOSINE DEAMINASE"/>
    <property type="match status" value="1"/>
</dbReference>
<dbReference type="InterPro" id="IPR032466">
    <property type="entry name" value="Metal_Hydrolase"/>
</dbReference>
<reference evidence="8 9" key="1">
    <citation type="journal article" date="2015" name="Int. J. Syst. Evol. Microbiol.">
        <title>Nitrosospira lacus sp. nov., a psychrotolerant, ammonia-oxidizing bacterium from sandy lake sediment.</title>
        <authorList>
            <person name="Urakawa H."/>
            <person name="Garcia J.C."/>
            <person name="Nielsen J.L."/>
            <person name="Le V.Q."/>
            <person name="Kozlowski J.A."/>
            <person name="Stein L.Y."/>
            <person name="Lim C.K."/>
            <person name="Pommerening-Roser A."/>
            <person name="Martens-Habbena W."/>
            <person name="Stahl D.A."/>
            <person name="Klotz M.G."/>
        </authorList>
    </citation>
    <scope>NUCLEOTIDE SEQUENCE [LARGE SCALE GENOMIC DNA]</scope>
    <source>
        <strain evidence="8 9">APG3</strain>
    </source>
</reference>
<dbReference type="eggNOG" id="COG1816">
    <property type="taxonomic scope" value="Bacteria"/>
</dbReference>
<accession>A0A1W6SSI4</accession>
<dbReference type="RefSeq" id="WP_004179705.1">
    <property type="nucleotide sequence ID" value="NZ_CP021106.3"/>
</dbReference>
<evidence type="ECO:0000256" key="5">
    <source>
        <dbReference type="ARBA" id="ARBA00022801"/>
    </source>
</evidence>
<evidence type="ECO:0000256" key="4">
    <source>
        <dbReference type="ARBA" id="ARBA00022723"/>
    </source>
</evidence>
<dbReference type="GO" id="GO:0046872">
    <property type="term" value="F:metal ion binding"/>
    <property type="evidence" value="ECO:0007669"/>
    <property type="project" value="UniProtKB-KW"/>
</dbReference>
<dbReference type="Pfam" id="PF00962">
    <property type="entry name" value="A_deaminase"/>
    <property type="match status" value="1"/>
</dbReference>
<comment type="similarity">
    <text evidence="2">Belongs to the metallo-dependent hydrolases superfamily. Adenosine and AMP deaminases family.</text>
</comment>
<keyword evidence="9" id="KW-1185">Reference proteome</keyword>
<evidence type="ECO:0000256" key="6">
    <source>
        <dbReference type="ARBA" id="ARBA00022833"/>
    </source>
</evidence>
<dbReference type="GO" id="GO:0043103">
    <property type="term" value="P:hypoxanthine salvage"/>
    <property type="evidence" value="ECO:0007669"/>
    <property type="project" value="TreeGrafter"/>
</dbReference>
<dbReference type="GO" id="GO:0005829">
    <property type="term" value="C:cytosol"/>
    <property type="evidence" value="ECO:0007669"/>
    <property type="project" value="TreeGrafter"/>
</dbReference>
<dbReference type="PANTHER" id="PTHR11409">
    <property type="entry name" value="ADENOSINE DEAMINASE"/>
    <property type="match status" value="1"/>
</dbReference>